<keyword evidence="6 9" id="KW-0472">Membrane</keyword>
<dbReference type="AlphaFoldDB" id="A0A0N4ZHH8"/>
<proteinExistence type="predicted"/>
<accession>A0A0N4ZHH8</accession>
<evidence type="ECO:0000313" key="11">
    <source>
        <dbReference type="Proteomes" id="UP000038045"/>
    </source>
</evidence>
<comment type="subcellular location">
    <subcellularLocation>
        <location evidence="1">Cell membrane</location>
        <topology evidence="1">Multi-pass membrane protein</topology>
    </subcellularLocation>
</comment>
<feature type="transmembrane region" description="Helical" evidence="9">
    <location>
        <begin position="52"/>
        <end position="76"/>
    </location>
</feature>
<keyword evidence="8" id="KW-0807">Transducer</keyword>
<dbReference type="PRINTS" id="PR00237">
    <property type="entry name" value="GPCRRHODOPSN"/>
</dbReference>
<dbReference type="STRING" id="131310.A0A0N4ZHH8"/>
<keyword evidence="11" id="KW-1185">Reference proteome</keyword>
<organism evidence="11 12">
    <name type="scientific">Parastrongyloides trichosuri</name>
    <name type="common">Possum-specific nematode worm</name>
    <dbReference type="NCBI Taxonomy" id="131310"/>
    <lineage>
        <taxon>Eukaryota</taxon>
        <taxon>Metazoa</taxon>
        <taxon>Ecdysozoa</taxon>
        <taxon>Nematoda</taxon>
        <taxon>Chromadorea</taxon>
        <taxon>Rhabditida</taxon>
        <taxon>Tylenchina</taxon>
        <taxon>Panagrolaimomorpha</taxon>
        <taxon>Strongyloidoidea</taxon>
        <taxon>Strongyloididae</taxon>
        <taxon>Parastrongyloides</taxon>
    </lineage>
</organism>
<dbReference type="PANTHER" id="PTHR24229">
    <property type="entry name" value="NEUROPEPTIDES RECEPTOR"/>
    <property type="match status" value="1"/>
</dbReference>
<dbReference type="Gene3D" id="1.20.1070.10">
    <property type="entry name" value="Rhodopsin 7-helix transmembrane proteins"/>
    <property type="match status" value="1"/>
</dbReference>
<evidence type="ECO:0000256" key="2">
    <source>
        <dbReference type="ARBA" id="ARBA00022475"/>
    </source>
</evidence>
<dbReference type="PROSITE" id="PS50262">
    <property type="entry name" value="G_PROTEIN_RECEP_F1_2"/>
    <property type="match status" value="1"/>
</dbReference>
<feature type="transmembrane region" description="Helical" evidence="9">
    <location>
        <begin position="88"/>
        <end position="109"/>
    </location>
</feature>
<dbReference type="InterPro" id="IPR000276">
    <property type="entry name" value="GPCR_Rhodpsn"/>
</dbReference>
<keyword evidence="5" id="KW-0297">G-protein coupled receptor</keyword>
<feature type="transmembrane region" description="Helical" evidence="9">
    <location>
        <begin position="175"/>
        <end position="199"/>
    </location>
</feature>
<dbReference type="PANTHER" id="PTHR24229:SF40">
    <property type="entry name" value="ALLATOSTATIN C RECEPTOR 1-RELATED"/>
    <property type="match status" value="1"/>
</dbReference>
<evidence type="ECO:0000259" key="10">
    <source>
        <dbReference type="PROSITE" id="PS50262"/>
    </source>
</evidence>
<evidence type="ECO:0000256" key="6">
    <source>
        <dbReference type="ARBA" id="ARBA00023136"/>
    </source>
</evidence>
<feature type="transmembrane region" description="Helical" evidence="9">
    <location>
        <begin position="236"/>
        <end position="258"/>
    </location>
</feature>
<keyword evidence="7" id="KW-0675">Receptor</keyword>
<dbReference type="GO" id="GO:0004930">
    <property type="term" value="F:G protein-coupled receptor activity"/>
    <property type="evidence" value="ECO:0007669"/>
    <property type="project" value="UniProtKB-KW"/>
</dbReference>
<keyword evidence="2" id="KW-1003">Cell membrane</keyword>
<dbReference type="GO" id="GO:0042277">
    <property type="term" value="F:peptide binding"/>
    <property type="evidence" value="ECO:0007669"/>
    <property type="project" value="TreeGrafter"/>
</dbReference>
<sequence length="485" mass="55931">MNSLIYILGFTYLLTIIIGLFGNLWVILSVVRSWRPRNSIGFLNPSDRLRSYIGALAVTDLIVILSLCLRCIYLFLPNITLTETNCQTIFLIDNVIRLASLTCLLCISVERLITIKKPFSIDIRRHCIRLLPYVAAMIAIILLVIIILDSLTVITTKDKFNCKQKIINYNAFKNVITISIPIIYIILTTFVSLNYFHIIRHVRRKFWKRKSRVCANNNRSKVPLVSEPKYMKGMTWAIVTVAVFHLICWIPYCIIRLLPNDLWRYFNENLTNEYIHSQIRPLYEDYQNYTLFQKIFNFKFLVMFVNWLTYANSAGNWIFYAALNRQLRSLIRATTERRKRSTLSQISSPLAMQQSLKRQVAQSLRFFNTLNSHKTLAENIDNDNIVNGILQEKRLGFSDAYQNCIETDSPSHNSTALRSTSNNSKNSKISLGNIFPKLSQSSKCSRTTSDAVSSVLLKSHPDNEKFIAVSVVENCCPNNVNEEFV</sequence>
<dbReference type="Proteomes" id="UP000038045">
    <property type="component" value="Unplaced"/>
</dbReference>
<dbReference type="SUPFAM" id="SSF81321">
    <property type="entry name" value="Family A G protein-coupled receptor-like"/>
    <property type="match status" value="1"/>
</dbReference>
<feature type="transmembrane region" description="Helical" evidence="9">
    <location>
        <begin position="300"/>
        <end position="323"/>
    </location>
</feature>
<evidence type="ECO:0000256" key="3">
    <source>
        <dbReference type="ARBA" id="ARBA00022692"/>
    </source>
</evidence>
<feature type="domain" description="G-protein coupled receptors family 1 profile" evidence="10">
    <location>
        <begin position="22"/>
        <end position="320"/>
    </location>
</feature>
<keyword evidence="3 9" id="KW-0812">Transmembrane</keyword>
<evidence type="ECO:0000256" key="7">
    <source>
        <dbReference type="ARBA" id="ARBA00023170"/>
    </source>
</evidence>
<feature type="transmembrane region" description="Helical" evidence="9">
    <location>
        <begin position="130"/>
        <end position="155"/>
    </location>
</feature>
<evidence type="ECO:0000256" key="1">
    <source>
        <dbReference type="ARBA" id="ARBA00004651"/>
    </source>
</evidence>
<reference evidence="12" key="1">
    <citation type="submission" date="2017-02" db="UniProtKB">
        <authorList>
            <consortium name="WormBaseParasite"/>
        </authorList>
    </citation>
    <scope>IDENTIFICATION</scope>
</reference>
<protein>
    <submittedName>
        <fullName evidence="12">G_PROTEIN_RECEP_F1_2 domain-containing protein</fullName>
    </submittedName>
</protein>
<dbReference type="InterPro" id="IPR017452">
    <property type="entry name" value="GPCR_Rhodpsn_7TM"/>
</dbReference>
<evidence type="ECO:0000313" key="12">
    <source>
        <dbReference type="WBParaSite" id="PTRK_0000737600.1"/>
    </source>
</evidence>
<dbReference type="GO" id="GO:0005886">
    <property type="term" value="C:plasma membrane"/>
    <property type="evidence" value="ECO:0007669"/>
    <property type="project" value="UniProtKB-SubCell"/>
</dbReference>
<keyword evidence="4 9" id="KW-1133">Transmembrane helix</keyword>
<dbReference type="CDD" id="cd00637">
    <property type="entry name" value="7tm_classA_rhodopsin-like"/>
    <property type="match status" value="1"/>
</dbReference>
<evidence type="ECO:0000256" key="8">
    <source>
        <dbReference type="ARBA" id="ARBA00023224"/>
    </source>
</evidence>
<dbReference type="GO" id="GO:0043005">
    <property type="term" value="C:neuron projection"/>
    <property type="evidence" value="ECO:0007669"/>
    <property type="project" value="TreeGrafter"/>
</dbReference>
<feature type="transmembrane region" description="Helical" evidence="9">
    <location>
        <begin position="6"/>
        <end position="31"/>
    </location>
</feature>
<dbReference type="WBParaSite" id="PTRK_0000737600.1">
    <property type="protein sequence ID" value="PTRK_0000737600.1"/>
    <property type="gene ID" value="PTRK_0000737600"/>
</dbReference>
<evidence type="ECO:0000256" key="9">
    <source>
        <dbReference type="SAM" id="Phobius"/>
    </source>
</evidence>
<evidence type="ECO:0000256" key="4">
    <source>
        <dbReference type="ARBA" id="ARBA00022989"/>
    </source>
</evidence>
<name>A0A0N4ZHH8_PARTI</name>
<evidence type="ECO:0000256" key="5">
    <source>
        <dbReference type="ARBA" id="ARBA00023040"/>
    </source>
</evidence>
<dbReference type="Pfam" id="PF00001">
    <property type="entry name" value="7tm_1"/>
    <property type="match status" value="1"/>
</dbReference>